<dbReference type="PANTHER" id="PTHR34107">
    <property type="entry name" value="SLL0198 PROTEIN-RELATED"/>
    <property type="match status" value="1"/>
</dbReference>
<dbReference type="InterPro" id="IPR012296">
    <property type="entry name" value="Nuclease_put_TT1808"/>
</dbReference>
<dbReference type="EMBL" id="AZHX01002389">
    <property type="protein sequence ID" value="ETW94893.1"/>
    <property type="molecule type" value="Genomic_DNA"/>
</dbReference>
<dbReference type="Proteomes" id="UP000019140">
    <property type="component" value="Unassembled WGS sequence"/>
</dbReference>
<feature type="domain" description="Putative restriction endonuclease" evidence="1">
    <location>
        <begin position="36"/>
        <end position="148"/>
    </location>
</feature>
<organism evidence="2 3">
    <name type="scientific">Candidatus Entotheonella gemina</name>
    <dbReference type="NCBI Taxonomy" id="1429439"/>
    <lineage>
        <taxon>Bacteria</taxon>
        <taxon>Pseudomonadati</taxon>
        <taxon>Nitrospinota/Tectimicrobiota group</taxon>
        <taxon>Candidatus Tectimicrobiota</taxon>
        <taxon>Candidatus Entotheonellia</taxon>
        <taxon>Candidatus Entotheonellales</taxon>
        <taxon>Candidatus Entotheonellaceae</taxon>
        <taxon>Candidatus Entotheonella</taxon>
    </lineage>
</organism>
<feature type="non-terminal residue" evidence="2">
    <location>
        <position position="149"/>
    </location>
</feature>
<evidence type="ECO:0000313" key="2">
    <source>
        <dbReference type="EMBL" id="ETW94893.1"/>
    </source>
</evidence>
<dbReference type="CDD" id="cd06260">
    <property type="entry name" value="DUF820-like"/>
    <property type="match status" value="1"/>
</dbReference>
<proteinExistence type="predicted"/>
<gene>
    <name evidence="2" type="ORF">ETSY2_48975</name>
</gene>
<protein>
    <recommendedName>
        <fullName evidence="1">Putative restriction endonuclease domain-containing protein</fullName>
    </recommendedName>
</protein>
<dbReference type="SUPFAM" id="SSF52980">
    <property type="entry name" value="Restriction endonuclease-like"/>
    <property type="match status" value="1"/>
</dbReference>
<accession>W4L9X7</accession>
<dbReference type="InterPro" id="IPR011335">
    <property type="entry name" value="Restrct_endonuc-II-like"/>
</dbReference>
<evidence type="ECO:0000259" key="1">
    <source>
        <dbReference type="Pfam" id="PF05685"/>
    </source>
</evidence>
<dbReference type="Pfam" id="PF05685">
    <property type="entry name" value="Uma2"/>
    <property type="match status" value="1"/>
</dbReference>
<evidence type="ECO:0000313" key="3">
    <source>
        <dbReference type="Proteomes" id="UP000019140"/>
    </source>
</evidence>
<reference evidence="2 3" key="1">
    <citation type="journal article" date="2014" name="Nature">
        <title>An environmental bacterial taxon with a large and distinct metabolic repertoire.</title>
        <authorList>
            <person name="Wilson M.C."/>
            <person name="Mori T."/>
            <person name="Ruckert C."/>
            <person name="Uria A.R."/>
            <person name="Helf M.J."/>
            <person name="Takada K."/>
            <person name="Gernert C."/>
            <person name="Steffens U.A."/>
            <person name="Heycke N."/>
            <person name="Schmitt S."/>
            <person name="Rinke C."/>
            <person name="Helfrich E.J."/>
            <person name="Brachmann A.O."/>
            <person name="Gurgui C."/>
            <person name="Wakimoto T."/>
            <person name="Kracht M."/>
            <person name="Crusemann M."/>
            <person name="Hentschel U."/>
            <person name="Abe I."/>
            <person name="Matsunaga S."/>
            <person name="Kalinowski J."/>
            <person name="Takeyama H."/>
            <person name="Piel J."/>
        </authorList>
    </citation>
    <scope>NUCLEOTIDE SEQUENCE [LARGE SCALE GENOMIC DNA]</scope>
    <source>
        <strain evidence="3">TSY2</strain>
    </source>
</reference>
<dbReference type="HOGENOM" id="CLU_076312_3_2_7"/>
<name>W4L9X7_9BACT</name>
<dbReference type="PANTHER" id="PTHR34107:SF1">
    <property type="entry name" value="SLL0198 PROTEIN"/>
    <property type="match status" value="1"/>
</dbReference>
<dbReference type="Gene3D" id="3.90.1570.10">
    <property type="entry name" value="tt1808, chain A"/>
    <property type="match status" value="1"/>
</dbReference>
<sequence length="149" mass="16221">MVTLATLADLLDHLGGIAPDRIRLHPAPGTATEDDMLRANEQHESLYELVDGVLVEKAMGFRESLLAAALIVVLDGFVRQRNLGLVTAPDGMIRLAAGLVRIPDVAFISWERLPQRRVPTVPIPDLAPDLAVEVLSAGNTPREMARKCR</sequence>
<dbReference type="AlphaFoldDB" id="W4L9X7"/>
<keyword evidence="3" id="KW-1185">Reference proteome</keyword>
<dbReference type="InterPro" id="IPR008538">
    <property type="entry name" value="Uma2"/>
</dbReference>
<comment type="caution">
    <text evidence="2">The sequence shown here is derived from an EMBL/GenBank/DDBJ whole genome shotgun (WGS) entry which is preliminary data.</text>
</comment>